<dbReference type="SUPFAM" id="SSF53098">
    <property type="entry name" value="Ribonuclease H-like"/>
    <property type="match status" value="1"/>
</dbReference>
<dbReference type="Gene3D" id="3.30.70.270">
    <property type="match status" value="2"/>
</dbReference>
<dbReference type="InterPro" id="IPR050951">
    <property type="entry name" value="Retrovirus_Pol_polyprotein"/>
</dbReference>
<evidence type="ECO:0000256" key="1">
    <source>
        <dbReference type="ARBA" id="ARBA00010879"/>
    </source>
</evidence>
<feature type="domain" description="Integrase catalytic" evidence="5">
    <location>
        <begin position="487"/>
        <end position="644"/>
    </location>
</feature>
<dbReference type="InterPro" id="IPR043128">
    <property type="entry name" value="Rev_trsase/Diguanyl_cyclase"/>
</dbReference>
<dbReference type="GO" id="GO:0003676">
    <property type="term" value="F:nucleic acid binding"/>
    <property type="evidence" value="ECO:0007669"/>
    <property type="project" value="InterPro"/>
</dbReference>
<dbReference type="EC" id="3.1.26.4" evidence="2"/>
<dbReference type="Ensembl" id="ENSCCRT00015060402.1">
    <property type="protein sequence ID" value="ENSCCRP00015058479.1"/>
    <property type="gene ID" value="ENSCCRG00015023984.1"/>
</dbReference>
<dbReference type="CDD" id="cd09274">
    <property type="entry name" value="RNase_HI_RT_Ty3"/>
    <property type="match status" value="1"/>
</dbReference>
<dbReference type="FunFam" id="3.10.20.370:FF:000001">
    <property type="entry name" value="Retrovirus-related Pol polyprotein from transposon 17.6-like protein"/>
    <property type="match status" value="1"/>
</dbReference>
<dbReference type="PANTHER" id="PTHR37984">
    <property type="entry name" value="PROTEIN CBG26694"/>
    <property type="match status" value="1"/>
</dbReference>
<dbReference type="InterPro" id="IPR012337">
    <property type="entry name" value="RNaseH-like_sf"/>
</dbReference>
<sequence>MTAFITPWGLYEWVRIPFGLSNAPAAFQRSMEEMLDDLRDECCAPYLDDVLCYARSFEEHVEVIRKVLQTLRRHGVKLRPEKCELFRQEVRYVGRLVSAKGVRIDPRDLEAVTALKSHRPQTVGDVRRLLGFLGYYRPFIQDFSRVAKPIYDLLQTQPGATMQQYSQRKRKGPQMPSRTTVEWTSEHHKTLNLLIDMLVNPPILAYPDFNLPFVLHTDASERGLGAILYQHQDGGLRVIAYGSRTLSPAEKSYRLHSGKLEFLALKWAVCEKFRDYLFYAPHFTIYTDNNPLTYVMSTAKLNAVGHRWVGELSDFRFDIKHRPGKANIDADTLSRLPLDMEKYVADCTEDLSLEVIRAVWDGTHAARKKDVAWIAALNMANMDQSSPALLLPPVSKVEFAKAQRDDPVISRIMEMKDTGGVPDEDSRRSLKGPARKLLREWSKLSLENGCLWPHMKKEVEEYITKKCPCIKAKKPVTHVRAPMGSITSSSPMELVCIDYLHLEQSQGGYEYILVVIDHFTRFAQAYPTRNKSGRTAAERLFNDYIPRFGYPGKLHHDQGREFENELFRNLRQLAGVRHSRTSPYHPQGNPAERFNRTLLQMLRTMAEKEKAKWKDHLLQIVHAYNCTRHESTGYSPYYLLYGRHPRLPIDLIFGLVEEDEGQTPRGFAEQWAKRMAEAYQIASENSKQASARGKAHYDLKVRGVVLRPGDRVLVRNLSERGGPGKLRPYWEKTIYVVKEQVADNPVYKVSPENGGKKGTRTLHRNLLLLANDLPVETPSNPGKPMKQKQNRQKDRETQSKELAYHAGDETDPDSDDTGEYWLRVSSRWAKPRMENTYLPSPEPSQENPLVEMEPPVPAIGEQDQIQVSLQGGDTQSS</sequence>
<feature type="region of interest" description="Disordered" evidence="3">
    <location>
        <begin position="831"/>
        <end position="877"/>
    </location>
</feature>
<name>A0A8C1W1S2_CYPCA</name>
<dbReference type="InterPro" id="IPR036397">
    <property type="entry name" value="RNaseH_sf"/>
</dbReference>
<dbReference type="SUPFAM" id="SSF56672">
    <property type="entry name" value="DNA/RNA polymerases"/>
    <property type="match status" value="1"/>
</dbReference>
<evidence type="ECO:0000256" key="3">
    <source>
        <dbReference type="SAM" id="MobiDB-lite"/>
    </source>
</evidence>
<dbReference type="Gene3D" id="3.10.10.10">
    <property type="entry name" value="HIV Type 1 Reverse Transcriptase, subunit A, domain 1"/>
    <property type="match status" value="1"/>
</dbReference>
<proteinExistence type="inferred from homology"/>
<dbReference type="PROSITE" id="PS50994">
    <property type="entry name" value="INTEGRASE"/>
    <property type="match status" value="1"/>
</dbReference>
<dbReference type="InterPro" id="IPR000477">
    <property type="entry name" value="RT_dom"/>
</dbReference>
<organism evidence="6 7">
    <name type="scientific">Cyprinus carpio</name>
    <name type="common">Common carp</name>
    <dbReference type="NCBI Taxonomy" id="7962"/>
    <lineage>
        <taxon>Eukaryota</taxon>
        <taxon>Metazoa</taxon>
        <taxon>Chordata</taxon>
        <taxon>Craniata</taxon>
        <taxon>Vertebrata</taxon>
        <taxon>Euteleostomi</taxon>
        <taxon>Actinopterygii</taxon>
        <taxon>Neopterygii</taxon>
        <taxon>Teleostei</taxon>
        <taxon>Ostariophysi</taxon>
        <taxon>Cypriniformes</taxon>
        <taxon>Cyprinidae</taxon>
        <taxon>Cyprininae</taxon>
        <taxon>Cyprinus</taxon>
    </lineage>
</organism>
<dbReference type="Gene3D" id="3.30.420.10">
    <property type="entry name" value="Ribonuclease H-like superfamily/Ribonuclease H"/>
    <property type="match status" value="1"/>
</dbReference>
<feature type="domain" description="Reverse transcriptase" evidence="4">
    <location>
        <begin position="1"/>
        <end position="97"/>
    </location>
</feature>
<dbReference type="CDD" id="cd01647">
    <property type="entry name" value="RT_LTR"/>
    <property type="match status" value="1"/>
</dbReference>
<evidence type="ECO:0000313" key="6">
    <source>
        <dbReference type="Ensembl" id="ENSCCRP00015058479.1"/>
    </source>
</evidence>
<evidence type="ECO:0000256" key="2">
    <source>
        <dbReference type="ARBA" id="ARBA00012180"/>
    </source>
</evidence>
<comment type="similarity">
    <text evidence="1">Belongs to the beta type-B retroviral polymerase family. HERV class-II K(HML-2) pol subfamily.</text>
</comment>
<accession>A0A8C1W1S2</accession>
<feature type="region of interest" description="Disordered" evidence="3">
    <location>
        <begin position="773"/>
        <end position="798"/>
    </location>
</feature>
<dbReference type="InterPro" id="IPR043502">
    <property type="entry name" value="DNA/RNA_pol_sf"/>
</dbReference>
<dbReference type="InterPro" id="IPR041577">
    <property type="entry name" value="RT_RNaseH_2"/>
</dbReference>
<evidence type="ECO:0000259" key="5">
    <source>
        <dbReference type="PROSITE" id="PS50994"/>
    </source>
</evidence>
<dbReference type="AlphaFoldDB" id="A0A8C1W1S2"/>
<dbReference type="InterPro" id="IPR001584">
    <property type="entry name" value="Integrase_cat-core"/>
</dbReference>
<dbReference type="FunFam" id="3.30.420.10:FF:000032">
    <property type="entry name" value="Retrovirus-related Pol polyprotein from transposon 297-like Protein"/>
    <property type="match status" value="1"/>
</dbReference>
<dbReference type="Pfam" id="PF00665">
    <property type="entry name" value="rve"/>
    <property type="match status" value="1"/>
</dbReference>
<dbReference type="PROSITE" id="PS50878">
    <property type="entry name" value="RT_POL"/>
    <property type="match status" value="1"/>
</dbReference>
<reference evidence="6" key="1">
    <citation type="submission" date="2025-08" db="UniProtKB">
        <authorList>
            <consortium name="Ensembl"/>
        </authorList>
    </citation>
    <scope>IDENTIFICATION</scope>
</reference>
<protein>
    <recommendedName>
        <fullName evidence="2">ribonuclease H</fullName>
        <ecNumber evidence="2">3.1.26.4</ecNumber>
    </recommendedName>
</protein>
<dbReference type="Pfam" id="PF17919">
    <property type="entry name" value="RT_RNaseH_2"/>
    <property type="match status" value="1"/>
</dbReference>
<dbReference type="Pfam" id="PF00078">
    <property type="entry name" value="RVT_1"/>
    <property type="match status" value="1"/>
</dbReference>
<dbReference type="PANTHER" id="PTHR37984:SF15">
    <property type="entry name" value="INTEGRASE CATALYTIC DOMAIN-CONTAINING PROTEIN"/>
    <property type="match status" value="1"/>
</dbReference>
<dbReference type="GO" id="GO:0004523">
    <property type="term" value="F:RNA-DNA hybrid ribonuclease activity"/>
    <property type="evidence" value="ECO:0007669"/>
    <property type="project" value="UniProtKB-EC"/>
</dbReference>
<evidence type="ECO:0000259" key="4">
    <source>
        <dbReference type="PROSITE" id="PS50878"/>
    </source>
</evidence>
<feature type="compositionally biased region" description="Polar residues" evidence="3">
    <location>
        <begin position="863"/>
        <end position="877"/>
    </location>
</feature>
<dbReference type="Proteomes" id="UP000694700">
    <property type="component" value="Unplaced"/>
</dbReference>
<evidence type="ECO:0000313" key="7">
    <source>
        <dbReference type="Proteomes" id="UP000694700"/>
    </source>
</evidence>
<dbReference type="GO" id="GO:0015074">
    <property type="term" value="P:DNA integration"/>
    <property type="evidence" value="ECO:0007669"/>
    <property type="project" value="InterPro"/>
</dbReference>
<dbReference type="FunFam" id="3.30.70.270:FF:000003">
    <property type="entry name" value="Transposon Ty3-G Gag-Pol polyprotein"/>
    <property type="match status" value="1"/>
</dbReference>